<feature type="compositionally biased region" description="Basic and acidic residues" evidence="5">
    <location>
        <begin position="699"/>
        <end position="711"/>
    </location>
</feature>
<dbReference type="InterPro" id="IPR001965">
    <property type="entry name" value="Znf_PHD"/>
</dbReference>
<feature type="compositionally biased region" description="Low complexity" evidence="5">
    <location>
        <begin position="567"/>
        <end position="585"/>
    </location>
</feature>
<sequence>MQDSSATSIPAPFPSLQDMQAAFPMYQQYLAAQGVSLDANKSIPIPQPPQPQIDQSGMMSLFAQQYAAANNPQVPNNSVPNNSVTSVTQAMDSVQIGESAAPPPSNKSVTKKKKKGGSRSKKAKKSKVLNQSKGIVKDKIMRNLSVPSIPRKHIISLMGIDEKNVIAKKEGEESKVRERTDKKIYNESKLLLAQFDKKRLEQKPEEHKPKPVEKMEIQKCENVIDPLNPYEKIIINTNEVDEDIQCDICLEYDHDDEDQIVICDLCNAATHQSCYGGPLTNQVPQGNWYCDRCSVLNIDKNRKCTEIKCFLCPDIDGLMKCVDPLNQLWAHVICVNYNPDINFKNNDKTVIEGQLNKQRFALSCGKCKHDLLKSNIGACIQCDQSGCTKSYHVRCAVKIGMIQDWDTIEKLVGEDLEKIDQSIPFFCKMHRNNGYTLFKKSLTENPEEQKVQNRGGPKKRKGKNIVEEGKVTKIKQSTVPQIIDFSKLEAVNEIKEIQQGKKEKKPIAKGKTKAKSLRLVAKKKPVVKSSEKVKRKPEQSQKETEQLKKKSIKKNAKSKQIKKKVVSKPAPKVVSPKKVSEPQIKIQKKPIAKPVIAKRVAAPQKAVAQSIVKKQPPPTPSKKQEESKTMFEASNQVATDPAQMYKMFTQMFQHMTGMPAAHTQQQQPLPTPVAVPVKQSEPAKKKAAPKKKKAGNTELRIDQDIVMKDQSSKQNPLPLLPPALQHLFPNAPQNNGQVQYQQYLQSQNLAQPKPAIQATASKKRAKSQSKAAPANKPQAVQPQEAQKASINESLTNMNTMDLIFKNKDFMQQLGMVTQSEFKPPSVDSIGTGQSLPQFTLPWRR</sequence>
<feature type="domain" description="PHD-type" evidence="6">
    <location>
        <begin position="243"/>
        <end position="296"/>
    </location>
</feature>
<dbReference type="PROSITE" id="PS50016">
    <property type="entry name" value="ZF_PHD_2"/>
    <property type="match status" value="1"/>
</dbReference>
<comment type="caution">
    <text evidence="8">The sequence shown here is derived from an EMBL/GenBank/DDBJ whole genome shotgun (WGS) entry which is preliminary data.</text>
</comment>
<feature type="compositionally biased region" description="Basic and acidic residues" evidence="5">
    <location>
        <begin position="529"/>
        <end position="548"/>
    </location>
</feature>
<feature type="region of interest" description="Disordered" evidence="5">
    <location>
        <begin position="499"/>
        <end position="585"/>
    </location>
</feature>
<reference evidence="8" key="1">
    <citation type="submission" date="2019-06" db="EMBL/GenBank/DDBJ databases">
        <authorList>
            <person name="Zheng W."/>
        </authorList>
    </citation>
    <scope>NUCLEOTIDE SEQUENCE</scope>
    <source>
        <strain evidence="8">QDHG01</strain>
    </source>
</reference>
<evidence type="ECO:0000259" key="6">
    <source>
        <dbReference type="PROSITE" id="PS50016"/>
    </source>
</evidence>
<protein>
    <submittedName>
        <fullName evidence="8">Uncharacterized protein</fullName>
    </submittedName>
</protein>
<accession>A0A8J8T7R0</accession>
<feature type="compositionally biased region" description="Basic residues" evidence="5">
    <location>
        <begin position="502"/>
        <end position="526"/>
    </location>
</feature>
<feature type="domain" description="PHD-type" evidence="7">
    <location>
        <begin position="306"/>
        <end position="431"/>
    </location>
</feature>
<keyword evidence="9" id="KW-1185">Reference proteome</keyword>
<feature type="compositionally biased region" description="Basic residues" evidence="5">
    <location>
        <begin position="109"/>
        <end position="127"/>
    </location>
</feature>
<gene>
    <name evidence="8" type="ORF">FGO68_gene6208</name>
</gene>
<evidence type="ECO:0000313" key="9">
    <source>
        <dbReference type="Proteomes" id="UP000785679"/>
    </source>
</evidence>
<evidence type="ECO:0000256" key="1">
    <source>
        <dbReference type="ARBA" id="ARBA00022723"/>
    </source>
</evidence>
<dbReference type="PROSITE" id="PS51805">
    <property type="entry name" value="EPHD"/>
    <property type="match status" value="1"/>
</dbReference>
<feature type="region of interest" description="Disordered" evidence="5">
    <location>
        <begin position="603"/>
        <end position="637"/>
    </location>
</feature>
<dbReference type="CDD" id="cd15571">
    <property type="entry name" value="ePHD"/>
    <property type="match status" value="1"/>
</dbReference>
<dbReference type="PANTHER" id="PTHR13793:SF107">
    <property type="entry name" value="BROMODOMAIN-CONTAINING PROTEIN HOMOLOG"/>
    <property type="match status" value="1"/>
</dbReference>
<evidence type="ECO:0000259" key="7">
    <source>
        <dbReference type="PROSITE" id="PS51805"/>
    </source>
</evidence>
<evidence type="ECO:0000256" key="3">
    <source>
        <dbReference type="ARBA" id="ARBA00022833"/>
    </source>
</evidence>
<evidence type="ECO:0000256" key="4">
    <source>
        <dbReference type="PROSITE-ProRule" id="PRU00146"/>
    </source>
</evidence>
<feature type="compositionally biased region" description="Basic residues" evidence="5">
    <location>
        <begin position="549"/>
        <end position="566"/>
    </location>
</feature>
<dbReference type="InterPro" id="IPR019787">
    <property type="entry name" value="Znf_PHD-finger"/>
</dbReference>
<dbReference type="Gene3D" id="3.30.40.10">
    <property type="entry name" value="Zinc/RING finger domain, C3HC4 (zinc finger)"/>
    <property type="match status" value="2"/>
</dbReference>
<dbReference type="Pfam" id="PF00628">
    <property type="entry name" value="PHD"/>
    <property type="match status" value="1"/>
</dbReference>
<evidence type="ECO:0000256" key="5">
    <source>
        <dbReference type="SAM" id="MobiDB-lite"/>
    </source>
</evidence>
<keyword evidence="3" id="KW-0862">Zinc</keyword>
<dbReference type="InterPro" id="IPR050701">
    <property type="entry name" value="Histone_Mod_Regulator"/>
</dbReference>
<dbReference type="GO" id="GO:0008270">
    <property type="term" value="F:zinc ion binding"/>
    <property type="evidence" value="ECO:0007669"/>
    <property type="project" value="UniProtKB-KW"/>
</dbReference>
<feature type="region of interest" description="Disordered" evidence="5">
    <location>
        <begin position="751"/>
        <end position="790"/>
    </location>
</feature>
<feature type="region of interest" description="Disordered" evidence="5">
    <location>
        <begin position="96"/>
        <end position="131"/>
    </location>
</feature>
<dbReference type="CDD" id="cd15492">
    <property type="entry name" value="PHD_BRPF_JADE_like"/>
    <property type="match status" value="1"/>
</dbReference>
<dbReference type="GO" id="GO:0006357">
    <property type="term" value="P:regulation of transcription by RNA polymerase II"/>
    <property type="evidence" value="ECO:0007669"/>
    <property type="project" value="TreeGrafter"/>
</dbReference>
<feature type="compositionally biased region" description="Basic residues" evidence="5">
    <location>
        <begin position="685"/>
        <end position="694"/>
    </location>
</feature>
<dbReference type="InterPro" id="IPR011011">
    <property type="entry name" value="Znf_FYVE_PHD"/>
</dbReference>
<dbReference type="EMBL" id="RRYP01001821">
    <property type="protein sequence ID" value="TNV85459.1"/>
    <property type="molecule type" value="Genomic_DNA"/>
</dbReference>
<keyword evidence="2 4" id="KW-0863">Zinc-finger</keyword>
<feature type="compositionally biased region" description="Polar residues" evidence="5">
    <location>
        <begin position="828"/>
        <end position="837"/>
    </location>
</feature>
<keyword evidence="1" id="KW-0479">Metal-binding</keyword>
<name>A0A8J8T7R0_HALGN</name>
<dbReference type="SUPFAM" id="SSF57903">
    <property type="entry name" value="FYVE/PHD zinc finger"/>
    <property type="match status" value="1"/>
</dbReference>
<dbReference type="Pfam" id="PF13832">
    <property type="entry name" value="zf-HC5HC2H_2"/>
    <property type="match status" value="1"/>
</dbReference>
<feature type="region of interest" description="Disordered" evidence="5">
    <location>
        <begin position="822"/>
        <end position="844"/>
    </location>
</feature>
<evidence type="ECO:0000256" key="2">
    <source>
        <dbReference type="ARBA" id="ARBA00022771"/>
    </source>
</evidence>
<proteinExistence type="predicted"/>
<dbReference type="SMART" id="SM00249">
    <property type="entry name" value="PHD"/>
    <property type="match status" value="2"/>
</dbReference>
<organism evidence="8 9">
    <name type="scientific">Halteria grandinella</name>
    <dbReference type="NCBI Taxonomy" id="5974"/>
    <lineage>
        <taxon>Eukaryota</taxon>
        <taxon>Sar</taxon>
        <taxon>Alveolata</taxon>
        <taxon>Ciliophora</taxon>
        <taxon>Intramacronucleata</taxon>
        <taxon>Spirotrichea</taxon>
        <taxon>Stichotrichia</taxon>
        <taxon>Sporadotrichida</taxon>
        <taxon>Halteriidae</taxon>
        <taxon>Halteria</taxon>
    </lineage>
</organism>
<dbReference type="InterPro" id="IPR013083">
    <property type="entry name" value="Znf_RING/FYVE/PHD"/>
</dbReference>
<evidence type="ECO:0000313" key="8">
    <source>
        <dbReference type="EMBL" id="TNV85459.1"/>
    </source>
</evidence>
<dbReference type="OrthoDB" id="330567at2759"/>
<feature type="compositionally biased region" description="Polar residues" evidence="5">
    <location>
        <begin position="778"/>
        <end position="790"/>
    </location>
</feature>
<feature type="region of interest" description="Disordered" evidence="5">
    <location>
        <begin position="659"/>
        <end position="733"/>
    </location>
</feature>
<dbReference type="AlphaFoldDB" id="A0A8J8T7R0"/>
<dbReference type="InterPro" id="IPR034732">
    <property type="entry name" value="EPHD"/>
</dbReference>
<dbReference type="PANTHER" id="PTHR13793">
    <property type="entry name" value="PHD FINGER PROTEINS"/>
    <property type="match status" value="1"/>
</dbReference>
<feature type="region of interest" description="Disordered" evidence="5">
    <location>
        <begin position="445"/>
        <end position="464"/>
    </location>
</feature>
<dbReference type="Proteomes" id="UP000785679">
    <property type="component" value="Unassembled WGS sequence"/>
</dbReference>
<feature type="compositionally biased region" description="Low complexity" evidence="5">
    <location>
        <begin position="722"/>
        <end position="733"/>
    </location>
</feature>